<gene>
    <name evidence="4" type="primary">LOC112453097</name>
</gene>
<dbReference type="RefSeq" id="XP_024869417.1">
    <property type="nucleotide sequence ID" value="XM_025013649.1"/>
</dbReference>
<organism evidence="3 4">
    <name type="scientific">Temnothorax curvispinosus</name>
    <dbReference type="NCBI Taxonomy" id="300111"/>
    <lineage>
        <taxon>Eukaryota</taxon>
        <taxon>Metazoa</taxon>
        <taxon>Ecdysozoa</taxon>
        <taxon>Arthropoda</taxon>
        <taxon>Hexapoda</taxon>
        <taxon>Insecta</taxon>
        <taxon>Pterygota</taxon>
        <taxon>Neoptera</taxon>
        <taxon>Endopterygota</taxon>
        <taxon>Hymenoptera</taxon>
        <taxon>Apocrita</taxon>
        <taxon>Aculeata</taxon>
        <taxon>Formicoidea</taxon>
        <taxon>Formicidae</taxon>
        <taxon>Myrmicinae</taxon>
        <taxon>Temnothorax</taxon>
    </lineage>
</organism>
<evidence type="ECO:0000313" key="4">
    <source>
        <dbReference type="RefSeq" id="XP_024869417.1"/>
    </source>
</evidence>
<evidence type="ECO:0000313" key="3">
    <source>
        <dbReference type="Proteomes" id="UP000504618"/>
    </source>
</evidence>
<dbReference type="Pfam" id="PF25298">
    <property type="entry name" value="Baculo_FP_2nd"/>
    <property type="match status" value="1"/>
</dbReference>
<keyword evidence="3" id="KW-1185">Reference proteome</keyword>
<sequence>MPLTPRDTQAPRSIDLRSSASPGVGATASPGAHSSTTDVLLQSILSKIEESDKKFAARLDELDKKFTAVFEKSDKKISAFIDRQEAVNADFARKLDQLPDILKIAKDHGERIAALEARSAQLESAQRVACESSAASSVSRTSDIIISGIPSEITEASGVIARSVFTALGIPQLVTDVLETRDAVRRGVSVGAVGASSVASASASDGRAEATNRRRSVIVALKSREIRDHVLKVMRVRRRLSVGDVFGSGASGSVYVNELLPADTYNLLRQARVRARQSSYRHVWSRDGRIFVRKDRGQPPILITSDADFAELQ</sequence>
<dbReference type="AlphaFoldDB" id="A0A6J1PIL4"/>
<proteinExistence type="predicted"/>
<dbReference type="InterPro" id="IPR057251">
    <property type="entry name" value="FP_C"/>
</dbReference>
<dbReference type="Proteomes" id="UP000504618">
    <property type="component" value="Unplaced"/>
</dbReference>
<dbReference type="GeneID" id="112453097"/>
<feature type="compositionally biased region" description="Polar residues" evidence="1">
    <location>
        <begin position="1"/>
        <end position="21"/>
    </location>
</feature>
<accession>A0A6J1PIL4</accession>
<name>A0A6J1PIL4_9HYME</name>
<protein>
    <submittedName>
        <fullName evidence="4">Uncharacterized protein LOC112453097</fullName>
    </submittedName>
</protein>
<feature type="domain" description="FP protein C-terminal" evidence="2">
    <location>
        <begin position="264"/>
        <end position="312"/>
    </location>
</feature>
<feature type="region of interest" description="Disordered" evidence="1">
    <location>
        <begin position="1"/>
        <end position="33"/>
    </location>
</feature>
<evidence type="ECO:0000256" key="1">
    <source>
        <dbReference type="SAM" id="MobiDB-lite"/>
    </source>
</evidence>
<evidence type="ECO:0000259" key="2">
    <source>
        <dbReference type="Pfam" id="PF25298"/>
    </source>
</evidence>
<dbReference type="OrthoDB" id="7477775at2759"/>
<reference evidence="4" key="1">
    <citation type="submission" date="2025-08" db="UniProtKB">
        <authorList>
            <consortium name="RefSeq"/>
        </authorList>
    </citation>
    <scope>IDENTIFICATION</scope>
    <source>
        <tissue evidence="4">Whole body</tissue>
    </source>
</reference>